<keyword evidence="3" id="KW-1185">Reference proteome</keyword>
<gene>
    <name evidence="2" type="ORF">BO71DRAFT_402692</name>
</gene>
<feature type="compositionally biased region" description="Basic and acidic residues" evidence="1">
    <location>
        <begin position="315"/>
        <end position="326"/>
    </location>
</feature>
<evidence type="ECO:0000256" key="1">
    <source>
        <dbReference type="SAM" id="MobiDB-lite"/>
    </source>
</evidence>
<reference evidence="2 3" key="1">
    <citation type="submission" date="2018-02" db="EMBL/GenBank/DDBJ databases">
        <title>The genomes of Aspergillus section Nigri reveals drivers in fungal speciation.</title>
        <authorList>
            <consortium name="DOE Joint Genome Institute"/>
            <person name="Vesth T.C."/>
            <person name="Nybo J."/>
            <person name="Theobald S."/>
            <person name="Brandl J."/>
            <person name="Frisvad J.C."/>
            <person name="Nielsen K.F."/>
            <person name="Lyhne E.K."/>
            <person name="Kogle M.E."/>
            <person name="Kuo A."/>
            <person name="Riley R."/>
            <person name="Clum A."/>
            <person name="Nolan M."/>
            <person name="Lipzen A."/>
            <person name="Salamov A."/>
            <person name="Henrissat B."/>
            <person name="Wiebenga A."/>
            <person name="De vries R.P."/>
            <person name="Grigoriev I.V."/>
            <person name="Mortensen U.H."/>
            <person name="Andersen M.R."/>
            <person name="Baker S.E."/>
        </authorList>
    </citation>
    <scope>NUCLEOTIDE SEQUENCE [LARGE SCALE GENOMIC DNA]</scope>
    <source>
        <strain evidence="2 3">CBS 707.79</strain>
    </source>
</reference>
<dbReference type="OrthoDB" id="5370011at2759"/>
<accession>A0A319CYD3</accession>
<dbReference type="AlphaFoldDB" id="A0A319CYD3"/>
<dbReference type="STRING" id="1448320.A0A319CYD3"/>
<evidence type="ECO:0000313" key="2">
    <source>
        <dbReference type="EMBL" id="PYH89890.1"/>
    </source>
</evidence>
<feature type="compositionally biased region" description="Pro residues" evidence="1">
    <location>
        <begin position="55"/>
        <end position="65"/>
    </location>
</feature>
<dbReference type="EMBL" id="KZ826007">
    <property type="protein sequence ID" value="PYH89890.1"/>
    <property type="molecule type" value="Genomic_DNA"/>
</dbReference>
<organism evidence="2 3">
    <name type="scientific">Aspergillus ellipticus CBS 707.79</name>
    <dbReference type="NCBI Taxonomy" id="1448320"/>
    <lineage>
        <taxon>Eukaryota</taxon>
        <taxon>Fungi</taxon>
        <taxon>Dikarya</taxon>
        <taxon>Ascomycota</taxon>
        <taxon>Pezizomycotina</taxon>
        <taxon>Eurotiomycetes</taxon>
        <taxon>Eurotiomycetidae</taxon>
        <taxon>Eurotiales</taxon>
        <taxon>Aspergillaceae</taxon>
        <taxon>Aspergillus</taxon>
        <taxon>Aspergillus subgen. Circumdati</taxon>
    </lineage>
</organism>
<feature type="region of interest" description="Disordered" evidence="1">
    <location>
        <begin position="186"/>
        <end position="217"/>
    </location>
</feature>
<feature type="region of interest" description="Disordered" evidence="1">
    <location>
        <begin position="303"/>
        <end position="326"/>
    </location>
</feature>
<feature type="region of interest" description="Disordered" evidence="1">
    <location>
        <begin position="26"/>
        <end position="69"/>
    </location>
</feature>
<evidence type="ECO:0000313" key="3">
    <source>
        <dbReference type="Proteomes" id="UP000247810"/>
    </source>
</evidence>
<proteinExistence type="predicted"/>
<feature type="region of interest" description="Disordered" evidence="1">
    <location>
        <begin position="251"/>
        <end position="277"/>
    </location>
</feature>
<protein>
    <submittedName>
        <fullName evidence="2">Uncharacterized protein</fullName>
    </submittedName>
</protein>
<dbReference type="VEuPathDB" id="FungiDB:BO71DRAFT_402692"/>
<sequence length="344" mass="38738">MPTQQSPTPPTEGKPEGFAKYVKRMKTAFRRNSTAKTSAPPLPTSEQPESSKAPAPQPQPQPAPEIPIIKPAPDATIFTNWGAFQEEKARALFAKYGLALEPGEWQSSNDLTVQRVVRPIRMRVRRICHRCQTVFGPDKVCVNCQHARCKSCPRHPSSKSGENRDVRDHREHTELALQAIVAQKMKSMPPPPRARQPPLAMSSHTGGQDAAPEPGRPNIKRTCHRCSTVFEPDARECSICKHLQCTMCPRETPKSRKHPHGFPGDEIPMEPPARTWKRPRQRIRYKCHQCLTLYRSGQTNCSNCGQEKGPQTLRDPPHKVKPQPDPEIVRRVEERLAKVRITAG</sequence>
<name>A0A319CYD3_9EURO</name>
<dbReference type="Proteomes" id="UP000247810">
    <property type="component" value="Unassembled WGS sequence"/>
</dbReference>